<dbReference type="InterPro" id="IPR014582">
    <property type="entry name" value="UCP033535_lipo"/>
</dbReference>
<dbReference type="RefSeq" id="WP_023315482.1">
    <property type="nucleotide sequence ID" value="NZ_CAIZTB010000007.1"/>
</dbReference>
<dbReference type="Pfam" id="PF10054">
    <property type="entry name" value="DUF2291"/>
    <property type="match status" value="1"/>
</dbReference>
<name>A0AAX3Z5A6_9ENTR</name>
<dbReference type="InterPro" id="IPR036215">
    <property type="entry name" value="TM0957-like_sf"/>
</dbReference>
<feature type="chain" id="PRO_5043825248" evidence="1">
    <location>
        <begin position="35"/>
        <end position="217"/>
    </location>
</feature>
<sequence>MSGVSALSTLHSCRRMRRYLLCGLAAAAVVAAMAIDTKVVKIGSGQDAQEQGFSASTYGEKTFPGIKSYVESHAVEAVELANALKVNQLEAVKKYATGTTLPVLPVRFSGTVGEGKSGIFALHVEGLPEGMKARLQTGPVLTGTELRDVTGKIQFGDFTNQIEYQNAGSAINQALKASLLDKLDRTALSGKLVEGVGVFRLLTPNNWLVTPVSLEVK</sequence>
<dbReference type="GeneID" id="93200763"/>
<protein>
    <submittedName>
        <fullName evidence="2">DUF2291 domain-containing protein</fullName>
    </submittedName>
</protein>
<proteinExistence type="predicted"/>
<dbReference type="EMBL" id="CP126746">
    <property type="protein sequence ID" value="WMB12124.1"/>
    <property type="molecule type" value="Genomic_DNA"/>
</dbReference>
<evidence type="ECO:0000313" key="3">
    <source>
        <dbReference type="Proteomes" id="UP001229386"/>
    </source>
</evidence>
<dbReference type="AlphaFoldDB" id="A0AAX3Z5A6"/>
<dbReference type="SUPFAM" id="SSF141318">
    <property type="entry name" value="TM0957-like"/>
    <property type="match status" value="1"/>
</dbReference>
<reference evidence="2" key="1">
    <citation type="journal article" date="2023" name="J. Antimicrob. Chemother.">
        <title>Emergence of OXA-48-producing Enterobacter hormaechei in a Swiss companion animal clinic and their genetic relationship to clinical human isolates.</title>
        <authorList>
            <person name="Dona V."/>
            <person name="Nordmann P."/>
            <person name="Kittl S."/>
            <person name="Schuller S."/>
            <person name="Bouvier M."/>
            <person name="Poirel L."/>
            <person name="Endimiani A."/>
            <person name="Perreten V."/>
        </authorList>
    </citation>
    <scope>NUCLEOTIDE SEQUENCE</scope>
    <source>
        <strain evidence="2">Ehh_25</strain>
    </source>
</reference>
<evidence type="ECO:0000256" key="1">
    <source>
        <dbReference type="SAM" id="SignalP"/>
    </source>
</evidence>
<evidence type="ECO:0000313" key="2">
    <source>
        <dbReference type="EMBL" id="WMB12124.1"/>
    </source>
</evidence>
<dbReference type="Proteomes" id="UP001229386">
    <property type="component" value="Chromosome"/>
</dbReference>
<accession>A0AAX3Z5A6</accession>
<feature type="signal peptide" evidence="1">
    <location>
        <begin position="1"/>
        <end position="34"/>
    </location>
</feature>
<keyword evidence="1" id="KW-0732">Signal</keyword>
<dbReference type="PIRSF" id="PIRSF033535">
    <property type="entry name" value="UCP033535_plp"/>
    <property type="match status" value="1"/>
</dbReference>
<gene>
    <name evidence="2" type="ORF">QPR60_04565</name>
</gene>
<organism evidence="2 3">
    <name type="scientific">Enterobacter hormaechei</name>
    <dbReference type="NCBI Taxonomy" id="158836"/>
    <lineage>
        <taxon>Bacteria</taxon>
        <taxon>Pseudomonadati</taxon>
        <taxon>Pseudomonadota</taxon>
        <taxon>Gammaproteobacteria</taxon>
        <taxon>Enterobacterales</taxon>
        <taxon>Enterobacteriaceae</taxon>
        <taxon>Enterobacter</taxon>
        <taxon>Enterobacter cloacae complex</taxon>
    </lineage>
</organism>